<dbReference type="EMBL" id="LJBN01000120">
    <property type="protein sequence ID" value="OOQ88229.1"/>
    <property type="molecule type" value="Genomic_DNA"/>
</dbReference>
<comment type="caution">
    <text evidence="2">The sequence shown here is derived from an EMBL/GenBank/DDBJ whole genome shotgun (WGS) entry which is preliminary data.</text>
</comment>
<accession>A0A1S9RRT2</accession>
<evidence type="ECO:0000313" key="2">
    <source>
        <dbReference type="EMBL" id="OOQ88229.1"/>
    </source>
</evidence>
<name>A0A1S9RRT2_PENBI</name>
<protein>
    <recommendedName>
        <fullName evidence="4">Transcription factor domain-containing protein</fullName>
    </recommendedName>
</protein>
<evidence type="ECO:0008006" key="4">
    <source>
        <dbReference type="Google" id="ProtNLM"/>
    </source>
</evidence>
<sequence length="282" mass="31567">MLGNHLEEILELTMGPSIGSLVDMQAEIVDRLKITYTGLPQRLQYNPNDHANLAPFDFLNVVFLHLEYHKNIFLLYRLSQAIPLSQNEPLLSSAKAIINAVTMLYTHRDRLGEMFLFFHWAVMFYGMPAAAILAIELLIRPYCLTAMANSGEVQRRSEIIQEISVFISCLNSIPMTEGKANSCRRVASTLRKILDQVLESPSETITNTSNSTASTTPATEANSAVSLDFDWQVFVTGPCDPEYTQWLDSSAWTDLAQCHNFGIEDLELVMSDGACFDIFTGK</sequence>
<gene>
    <name evidence="2" type="ORF">PEBR_14383</name>
</gene>
<proteinExistence type="predicted"/>
<keyword evidence="1" id="KW-1133">Transmembrane helix</keyword>
<dbReference type="CDD" id="cd12148">
    <property type="entry name" value="fungal_TF_MHR"/>
    <property type="match status" value="1"/>
</dbReference>
<organism evidence="2 3">
    <name type="scientific">Penicillium brasilianum</name>
    <dbReference type="NCBI Taxonomy" id="104259"/>
    <lineage>
        <taxon>Eukaryota</taxon>
        <taxon>Fungi</taxon>
        <taxon>Dikarya</taxon>
        <taxon>Ascomycota</taxon>
        <taxon>Pezizomycotina</taxon>
        <taxon>Eurotiomycetes</taxon>
        <taxon>Eurotiomycetidae</taxon>
        <taxon>Eurotiales</taxon>
        <taxon>Aspergillaceae</taxon>
        <taxon>Penicillium</taxon>
    </lineage>
</organism>
<keyword evidence="1" id="KW-0812">Transmembrane</keyword>
<evidence type="ECO:0000313" key="3">
    <source>
        <dbReference type="Proteomes" id="UP000190744"/>
    </source>
</evidence>
<feature type="transmembrane region" description="Helical" evidence="1">
    <location>
        <begin position="115"/>
        <end position="139"/>
    </location>
</feature>
<keyword evidence="1" id="KW-0472">Membrane</keyword>
<evidence type="ECO:0000256" key="1">
    <source>
        <dbReference type="SAM" id="Phobius"/>
    </source>
</evidence>
<dbReference type="Proteomes" id="UP000190744">
    <property type="component" value="Unassembled WGS sequence"/>
</dbReference>
<reference evidence="3" key="1">
    <citation type="submission" date="2015-09" db="EMBL/GenBank/DDBJ databases">
        <authorList>
            <person name="Fill T.P."/>
            <person name="Baretta J.F."/>
            <person name="de Almeida L.G."/>
            <person name="Rocha M."/>
            <person name="de Souza D.H."/>
            <person name="Malavazi I."/>
            <person name="Cerdeira L.T."/>
            <person name="Hong H."/>
            <person name="Samborskyy M."/>
            <person name="de Vasconcelos A.T."/>
            <person name="Leadlay P."/>
            <person name="Rodrigues-Filho E."/>
        </authorList>
    </citation>
    <scope>NUCLEOTIDE SEQUENCE [LARGE SCALE GENOMIC DNA]</scope>
    <source>
        <strain evidence="3">LaBioMMi 136</strain>
    </source>
</reference>
<dbReference type="AlphaFoldDB" id="A0A1S9RRT2"/>